<evidence type="ECO:0000256" key="6">
    <source>
        <dbReference type="ARBA" id="ARBA00023136"/>
    </source>
</evidence>
<evidence type="ECO:0000256" key="2">
    <source>
        <dbReference type="ARBA" id="ARBA00009033"/>
    </source>
</evidence>
<dbReference type="InterPro" id="IPR008276">
    <property type="entry name" value="C_nuclsd_transpt"/>
</dbReference>
<feature type="transmembrane region" description="Helical" evidence="8">
    <location>
        <begin position="559"/>
        <end position="582"/>
    </location>
</feature>
<evidence type="ECO:0000256" key="7">
    <source>
        <dbReference type="SAM" id="MobiDB-lite"/>
    </source>
</evidence>
<accession>A0A2H1V8E8</accession>
<feature type="region of interest" description="Disordered" evidence="7">
    <location>
        <begin position="1"/>
        <end position="29"/>
    </location>
</feature>
<feature type="transmembrane region" description="Helical" evidence="8">
    <location>
        <begin position="343"/>
        <end position="365"/>
    </location>
</feature>
<evidence type="ECO:0000256" key="5">
    <source>
        <dbReference type="ARBA" id="ARBA00022989"/>
    </source>
</evidence>
<feature type="transmembrane region" description="Helical" evidence="8">
    <location>
        <begin position="241"/>
        <end position="261"/>
    </location>
</feature>
<dbReference type="PANTHER" id="PTHR10590:SF4">
    <property type="entry name" value="SOLUTE CARRIER FAMILY 28 MEMBER 3"/>
    <property type="match status" value="1"/>
</dbReference>
<sequence>MDNSDPEAKLNERSETNEVSIDDGKKNGVNGGPVAHEYLDYEPSGWLETTLLRVGSSTDDFIKQNRSVMKTVTLFALNGLVIGFFFGSLYHYLTYVNEPLELCHGFGSLIAFLGIIYFFIIYFVVVKRLIGAWFERTVWDRVAKVFTKLWTMIWFRCCLVIAVFAAIAVYLFIDTRDDPSRLISLIGLFIILLLGFVFSAHPGRINWRTVSTGLLIQFIFGVLFIRWTPGRQALQCFSDKVATFLSYGVEGAAFAFGDLLVRTEGVFAFSTLPVIFFFSMLVEILFFWGALQWFVLKLGQVLRAATGTTVCESVIAVGNVFLGMTESILLIKPYLALQTPSELHVVMASGFATVSGTILASYIGFGAEPAHLVTASVMSAPAAVCYAKLLLPETKRSLTTVDNIQPVEVEDKSVLSAATRGATNGIALVLNIIANIIAFVAFVAFVNGVLGYCGNLIGSENFTLEWIFGKVFIPLAWVMGVPWEECELVGSLIGLKTVVNEFVAYQRMGEMKREGLLSPRAELIATYSLCGFTNPGSAGIMIGAIAAMAPGQREVLSSVAVRAFFAGCGICFMTACIAVMIPYRNCEVFASVIFFFVIKIFCSLAIWYRGMYRKQPTLTSIPERNENEDEHLTSKWVPKKKHEVLKAKYKCLKKLFQIYDASVIGILPESYGPEGYLEEDIKSTKKRKKRSHRTKTDACAGTNEVSSGDVTMHTDTDKESIATSVIRDLKITKCSCTSTQMESIQPKDSKYAATQESKENMTLERAITIPNIPERDCLERHERLERLDCQECEFTQTSDPHPHPLPHPIPYLMMSEKRKLTRFQCFIHRIFGIRQERPYKNYVLPNGHVYAASDNNISHNFCDKRRRRGLRFRRLRRPKKIQSEIALRDVKSPFILTYVQSVQRNCLMDTTPRQCPILGCRMISYGIINYNDHLNLCHFTDRKYICHYCHEGFEREYDKYIHENEHIGISKLGDIGISKLGDIAISKLASANISTPSATRLTFKKASNTQTDPEMTKCDVPEDKLKKIVSFFDKISDPDQILTEIKKSRFSESNLQQSKTATLETTEESDSSDKRTVSCVNLHRKMVKSKSASSADTEVTSKLQYSSPVACHICGEHFNYRRQLSLHVDLEHRVHDKFSKFHSCAGILNRRSLNRVDMVSEDGKIQVQSLDRTHSGVHRSNSEVSQDTYSEVSHRRSEESLSCDPSTNIVYYTSRETVKKPSVVNSFVKKVRSGFNSYKWEPGTKIIRV</sequence>
<keyword evidence="5 8" id="KW-1133">Transmembrane helix</keyword>
<dbReference type="SMART" id="SM00355">
    <property type="entry name" value="ZnF_C2H2"/>
    <property type="match status" value="3"/>
</dbReference>
<comment type="similarity">
    <text evidence="2">Belongs to the concentrative nucleoside transporter (CNT) (TC 2.A.41) family.</text>
</comment>
<dbReference type="PANTHER" id="PTHR10590">
    <property type="entry name" value="SODIUM/NUCLEOSIDE COTRANSPORTER"/>
    <property type="match status" value="1"/>
</dbReference>
<proteinExistence type="inferred from homology"/>
<organism evidence="10">
    <name type="scientific">Spodoptera frugiperda</name>
    <name type="common">Fall armyworm</name>
    <dbReference type="NCBI Taxonomy" id="7108"/>
    <lineage>
        <taxon>Eukaryota</taxon>
        <taxon>Metazoa</taxon>
        <taxon>Ecdysozoa</taxon>
        <taxon>Arthropoda</taxon>
        <taxon>Hexapoda</taxon>
        <taxon>Insecta</taxon>
        <taxon>Pterygota</taxon>
        <taxon>Neoptera</taxon>
        <taxon>Endopterygota</taxon>
        <taxon>Lepidoptera</taxon>
        <taxon>Glossata</taxon>
        <taxon>Ditrysia</taxon>
        <taxon>Noctuoidea</taxon>
        <taxon>Noctuidae</taxon>
        <taxon>Amphipyrinae</taxon>
        <taxon>Spodoptera</taxon>
    </lineage>
</organism>
<evidence type="ECO:0000313" key="10">
    <source>
        <dbReference type="EMBL" id="SOQ37118.1"/>
    </source>
</evidence>
<feature type="transmembrane region" description="Helical" evidence="8">
    <location>
        <begin position="425"/>
        <end position="446"/>
    </location>
</feature>
<feature type="transmembrane region" description="Helical" evidence="8">
    <location>
        <begin position="273"/>
        <end position="295"/>
    </location>
</feature>
<feature type="region of interest" description="Disordered" evidence="7">
    <location>
        <begin position="1056"/>
        <end position="1075"/>
    </location>
</feature>
<gene>
    <name evidence="10" type="ORF">SFRICE_013071</name>
</gene>
<feature type="transmembrane region" description="Helical" evidence="8">
    <location>
        <begin position="105"/>
        <end position="126"/>
    </location>
</feature>
<evidence type="ECO:0000259" key="9">
    <source>
        <dbReference type="PROSITE" id="PS00028"/>
    </source>
</evidence>
<feature type="transmembrane region" description="Helical" evidence="8">
    <location>
        <begin position="524"/>
        <end position="547"/>
    </location>
</feature>
<dbReference type="AlphaFoldDB" id="A0A2H1V8E8"/>
<dbReference type="InterPro" id="IPR011642">
    <property type="entry name" value="Gate_dom"/>
</dbReference>
<dbReference type="GO" id="GO:0005415">
    <property type="term" value="F:nucleoside:sodium symporter activity"/>
    <property type="evidence" value="ECO:0007669"/>
    <property type="project" value="TreeGrafter"/>
</dbReference>
<dbReference type="Pfam" id="PF07670">
    <property type="entry name" value="Gate"/>
    <property type="match status" value="1"/>
</dbReference>
<evidence type="ECO:0000256" key="3">
    <source>
        <dbReference type="ARBA" id="ARBA00022475"/>
    </source>
</evidence>
<dbReference type="InterPro" id="IPR002668">
    <property type="entry name" value="CNT_N_dom"/>
</dbReference>
<evidence type="ECO:0000256" key="1">
    <source>
        <dbReference type="ARBA" id="ARBA00004651"/>
    </source>
</evidence>
<dbReference type="Pfam" id="PF07662">
    <property type="entry name" value="Nucleos_tra2_C"/>
    <property type="match status" value="1"/>
</dbReference>
<dbReference type="Pfam" id="PF01773">
    <property type="entry name" value="Nucleos_tra2_N"/>
    <property type="match status" value="1"/>
</dbReference>
<dbReference type="GO" id="GO:0005886">
    <property type="term" value="C:plasma membrane"/>
    <property type="evidence" value="ECO:0007669"/>
    <property type="project" value="UniProtKB-SubCell"/>
</dbReference>
<dbReference type="EMBL" id="ODYU01001212">
    <property type="protein sequence ID" value="SOQ37118.1"/>
    <property type="molecule type" value="Genomic_DNA"/>
</dbReference>
<comment type="subcellular location">
    <subcellularLocation>
        <location evidence="1">Cell membrane</location>
        <topology evidence="1">Multi-pass membrane protein</topology>
    </subcellularLocation>
</comment>
<dbReference type="InterPro" id="IPR011657">
    <property type="entry name" value="CNT_C_dom"/>
</dbReference>
<feature type="transmembrane region" description="Helical" evidence="8">
    <location>
        <begin position="210"/>
        <end position="229"/>
    </location>
</feature>
<feature type="transmembrane region" description="Helical" evidence="8">
    <location>
        <begin position="588"/>
        <end position="608"/>
    </location>
</feature>
<dbReference type="InterPro" id="IPR013087">
    <property type="entry name" value="Znf_C2H2_type"/>
</dbReference>
<keyword evidence="6 8" id="KW-0472">Membrane</keyword>
<feature type="transmembrane region" description="Helical" evidence="8">
    <location>
        <begin position="153"/>
        <end position="173"/>
    </location>
</feature>
<feature type="domain" description="C2H2-type" evidence="9">
    <location>
        <begin position="946"/>
        <end position="966"/>
    </location>
</feature>
<protein>
    <submittedName>
        <fullName evidence="10">SFRICE_013071</fullName>
    </submittedName>
</protein>
<feature type="domain" description="C2H2-type" evidence="9">
    <location>
        <begin position="1111"/>
        <end position="1132"/>
    </location>
</feature>
<reference evidence="10" key="1">
    <citation type="submission" date="2016-07" db="EMBL/GenBank/DDBJ databases">
        <authorList>
            <person name="Bretaudeau A."/>
        </authorList>
    </citation>
    <scope>NUCLEOTIDE SEQUENCE</scope>
    <source>
        <strain evidence="10">Rice</strain>
        <tissue evidence="10">Whole body</tissue>
    </source>
</reference>
<dbReference type="PROSITE" id="PS00028">
    <property type="entry name" value="ZINC_FINGER_C2H2_1"/>
    <property type="match status" value="2"/>
</dbReference>
<feature type="transmembrane region" description="Helical" evidence="8">
    <location>
        <begin position="72"/>
        <end position="93"/>
    </location>
</feature>
<feature type="transmembrane region" description="Helical" evidence="8">
    <location>
        <begin position="179"/>
        <end position="198"/>
    </location>
</feature>
<evidence type="ECO:0000256" key="8">
    <source>
        <dbReference type="SAM" id="Phobius"/>
    </source>
</evidence>
<evidence type="ECO:0000256" key="4">
    <source>
        <dbReference type="ARBA" id="ARBA00022692"/>
    </source>
</evidence>
<keyword evidence="4 8" id="KW-0812">Transmembrane</keyword>
<feature type="compositionally biased region" description="Basic and acidic residues" evidence="7">
    <location>
        <begin position="1"/>
        <end position="26"/>
    </location>
</feature>
<keyword evidence="3" id="KW-1003">Cell membrane</keyword>
<feature type="transmembrane region" description="Helical" evidence="8">
    <location>
        <begin position="301"/>
        <end position="322"/>
    </location>
</feature>
<name>A0A2H1V8E8_SPOFR</name>